<name>G8BEJ9_CANPC</name>
<dbReference type="GO" id="GO:1990414">
    <property type="term" value="P:replication-born double-strand break repair via sister chromatid exchange"/>
    <property type="evidence" value="ECO:0007669"/>
    <property type="project" value="TreeGrafter"/>
</dbReference>
<proteinExistence type="inferred from homology"/>
<evidence type="ECO:0000313" key="10">
    <source>
        <dbReference type="Proteomes" id="UP000005221"/>
    </source>
</evidence>
<organism evidence="8 10">
    <name type="scientific">Candida parapsilosis (strain CDC 317 / ATCC MYA-4646)</name>
    <name type="common">Yeast</name>
    <name type="synonym">Monilia parapsilosis</name>
    <dbReference type="NCBI Taxonomy" id="578454"/>
    <lineage>
        <taxon>Eukaryota</taxon>
        <taxon>Fungi</taxon>
        <taxon>Dikarya</taxon>
        <taxon>Ascomycota</taxon>
        <taxon>Saccharomycotina</taxon>
        <taxon>Pichiomycetes</taxon>
        <taxon>Debaryomycetaceae</taxon>
        <taxon>Candida/Lodderomyces clade</taxon>
        <taxon>Candida</taxon>
    </lineage>
</organism>
<dbReference type="STRING" id="578454.G8BEJ9"/>
<feature type="region of interest" description="Disordered" evidence="4">
    <location>
        <begin position="274"/>
        <end position="311"/>
    </location>
</feature>
<keyword evidence="3" id="KW-0539">Nucleus</keyword>
<dbReference type="InterPro" id="IPR006909">
    <property type="entry name" value="Rad21/Rec8_C_eu"/>
</dbReference>
<dbReference type="AlphaFoldDB" id="G8BEJ9"/>
<dbReference type="VEuPathDB" id="FungiDB:CPAR2_200310"/>
<dbReference type="PANTHER" id="PTHR12585">
    <property type="entry name" value="SCC1 / RAD21 FAMILY MEMBER"/>
    <property type="match status" value="1"/>
</dbReference>
<evidence type="ECO:0000313" key="7">
    <source>
        <dbReference type="CGD" id="CAL0000150245"/>
    </source>
</evidence>
<feature type="compositionally biased region" description="Basic and acidic residues" evidence="4">
    <location>
        <begin position="428"/>
        <end position="442"/>
    </location>
</feature>
<evidence type="ECO:0000313" key="9">
    <source>
        <dbReference type="EnsemblFungi" id="CPAR2_200310-T-p1"/>
    </source>
</evidence>
<sequence length="565" mass="63546">MLNTALISNDGPLGDIWLAANYDKKLTKHQLLNTNIVESAKYITNRTHHIGNQTEDSNISTDMDAITLRLSGQLLLGVTKIYSRKTKYLLDDINDVLYKLRAVFRMSSGVQLGPDGGVSTKVNLPPQQTTIADLNTITLKDQVTGFDLLWQENLQLEEEPINPMDTVFNNDNDSSRLDTSVGSIEYGRLEDRHGGDDIADDEDINLDFDLNLDDGGQSFAGSIELGRNASNAGDEIHNSVLEGHHHKSNNIFELDLGQPLQNIDDFDINFDDGYMSSSSIAHNEQPPAENQSEATQSRARQRQRQRRTRITDDGQMVVVNKKLVVDSSDHLQLSLDTLRENQHNALTHTVQPNSTKMSNNDKLLLIQQMSLPAASKKRKLWDFSTDFHFRIPLAKDDSDDEGEHENSTDDSDDSIDNSLDDISMSDNESEKGKTTKSRKVDDDDKEEEEDDDDEEEESVDESFCSDGVENVAKSTKQAADELQDLFRLDATVTFEDFVKSDTTAVRPLGLKNKEYVNHKREASRCFFELLVLATNDCINLHQESSNLNIQRDLHITSRDSLFSFV</sequence>
<dbReference type="PANTHER" id="PTHR12585:SF69">
    <property type="entry name" value="FI11703P"/>
    <property type="match status" value="1"/>
</dbReference>
<dbReference type="SUPFAM" id="SSF46785">
    <property type="entry name" value="Winged helix' DNA-binding domain"/>
    <property type="match status" value="1"/>
</dbReference>
<reference evidence="8" key="3">
    <citation type="submission" date="2011-10" db="EMBL/GenBank/DDBJ databases">
        <title>Transcriptional landscape of the pathogenic yeast Candida parapsilosis.</title>
        <authorList>
            <person name="Guida A."/>
            <person name="Lindstaedt C."/>
            <person name="Maguire S.L."/>
            <person name="Ding C."/>
            <person name="Higgins D.G."/>
            <person name="Harris D."/>
            <person name="Berriman M."/>
            <person name="Butler G."/>
        </authorList>
    </citation>
    <scope>NUCLEOTIDE SEQUENCE</scope>
    <source>
        <strain evidence="8">CDC317</strain>
    </source>
</reference>
<dbReference type="EnsemblFungi" id="CPAR2_200310-T">
    <property type="protein sequence ID" value="CPAR2_200310-T-p1"/>
    <property type="gene ID" value="CPAR2_200310"/>
</dbReference>
<dbReference type="GO" id="GO:0030892">
    <property type="term" value="C:mitotic cohesin complex"/>
    <property type="evidence" value="ECO:0007669"/>
    <property type="project" value="TreeGrafter"/>
</dbReference>
<dbReference type="CGD" id="CAL0000150245">
    <property type="gene designation" value="CPAR2_200310"/>
</dbReference>
<reference evidence="10" key="1">
    <citation type="journal article" date="2009" name="Nature">
        <title>Evolution of pathogenicity and sexual reproduction in eight Candida genomes.</title>
        <authorList>
            <person name="Butler G."/>
            <person name="Rasmussen M.D."/>
            <person name="Lin M.F."/>
            <person name="Santos M.A."/>
            <person name="Sakthikumar S."/>
            <person name="Munro C.A."/>
            <person name="Rheinbay E."/>
            <person name="Grabherr M."/>
            <person name="Forche A."/>
            <person name="Reedy J.L."/>
            <person name="Agrafioti I."/>
            <person name="Arnaud M.B."/>
            <person name="Bates S."/>
            <person name="Brown A.J."/>
            <person name="Brunke S."/>
            <person name="Costanzo M.C."/>
            <person name="Fitzpatrick D.A."/>
            <person name="de Groot P.W."/>
            <person name="Harris D."/>
            <person name="Hoyer L.L."/>
            <person name="Hube B."/>
            <person name="Klis F.M."/>
            <person name="Kodira C."/>
            <person name="Lennard N."/>
            <person name="Logue M.E."/>
            <person name="Martin R."/>
            <person name="Neiman A.M."/>
            <person name="Nikolaou E."/>
            <person name="Quail M.A."/>
            <person name="Quinn J."/>
            <person name="Santos M.C."/>
            <person name="Schmitzberger F.F."/>
            <person name="Sherlock G."/>
            <person name="Shah P."/>
            <person name="Silverstein K.A."/>
            <person name="Skrzypek M.S."/>
            <person name="Soll D."/>
            <person name="Staggs R."/>
            <person name="Stansfield I."/>
            <person name="Stumpf M.P."/>
            <person name="Sudbery P.E."/>
            <person name="Srikantha T."/>
            <person name="Zeng Q."/>
            <person name="Berman J."/>
            <person name="Berriman M."/>
            <person name="Heitman J."/>
            <person name="Gow N.A."/>
            <person name="Lorenz M.C."/>
            <person name="Birren B.W."/>
            <person name="Kellis M."/>
            <person name="Cuomo C.A."/>
        </authorList>
    </citation>
    <scope>NUCLEOTIDE SEQUENCE [LARGE SCALE GENOMIC DNA]</scope>
    <source>
        <strain evidence="10">CDC 317 / ATCC MYA-4646</strain>
    </source>
</reference>
<dbReference type="Pfam" id="PF04824">
    <property type="entry name" value="Rad21_Rec8"/>
    <property type="match status" value="1"/>
</dbReference>
<evidence type="ECO:0000313" key="8">
    <source>
        <dbReference type="EMBL" id="CCE42388.1"/>
    </source>
</evidence>
<dbReference type="GO" id="GO:0003682">
    <property type="term" value="F:chromatin binding"/>
    <property type="evidence" value="ECO:0007669"/>
    <property type="project" value="TreeGrafter"/>
</dbReference>
<dbReference type="eggNOG" id="KOG1213">
    <property type="taxonomic scope" value="Eukaryota"/>
</dbReference>
<evidence type="ECO:0000256" key="4">
    <source>
        <dbReference type="SAM" id="MobiDB-lite"/>
    </source>
</evidence>
<accession>G8BEJ9</accession>
<feature type="compositionally biased region" description="Acidic residues" evidence="4">
    <location>
        <begin position="397"/>
        <end position="419"/>
    </location>
</feature>
<accession>A0AAJ8VWP4</accession>
<keyword evidence="10" id="KW-1185">Reference proteome</keyword>
<evidence type="ECO:0000256" key="2">
    <source>
        <dbReference type="ARBA" id="ARBA00009870"/>
    </source>
</evidence>
<dbReference type="InterPro" id="IPR006910">
    <property type="entry name" value="Rad21_Rec8_N"/>
</dbReference>
<dbReference type="InterPro" id="IPR039781">
    <property type="entry name" value="Rad21/Rec8-like"/>
</dbReference>
<dbReference type="Proteomes" id="UP000005221">
    <property type="component" value="Chromosome 2"/>
</dbReference>
<dbReference type="GO" id="GO:0005634">
    <property type="term" value="C:nucleus"/>
    <property type="evidence" value="ECO:0007669"/>
    <property type="project" value="UniProtKB-SubCell"/>
</dbReference>
<dbReference type="Pfam" id="PF04825">
    <property type="entry name" value="Rad21_Rec8_N"/>
    <property type="match status" value="1"/>
</dbReference>
<dbReference type="InterPro" id="IPR023093">
    <property type="entry name" value="ScpA-like_C"/>
</dbReference>
<reference evidence="10" key="2">
    <citation type="journal article" date="2011" name="BMC Genomics">
        <title>Using RNA-seq to determine the transcriptional landscape and the hypoxic response of the pathogenic yeast Candida parapsilosis.</title>
        <authorList>
            <person name="Guida A."/>
            <person name="Lindstaedt C."/>
            <person name="Maguire S.L."/>
            <person name="Ding C."/>
            <person name="Higgins D.G."/>
            <person name="Corton N.J."/>
            <person name="Berriman M."/>
            <person name="Butler G."/>
        </authorList>
    </citation>
    <scope>GENOME REANNOTATION</scope>
    <source>
        <strain evidence="10">CDC 317 / ATCC MYA-4646</strain>
    </source>
</reference>
<dbReference type="InterPro" id="IPR036390">
    <property type="entry name" value="WH_DNA-bd_sf"/>
</dbReference>
<evidence type="ECO:0000259" key="5">
    <source>
        <dbReference type="Pfam" id="PF04824"/>
    </source>
</evidence>
<dbReference type="GO" id="GO:0007064">
    <property type="term" value="P:mitotic sister chromatid cohesion"/>
    <property type="evidence" value="ECO:0007669"/>
    <property type="project" value="TreeGrafter"/>
</dbReference>
<evidence type="ECO:0000256" key="3">
    <source>
        <dbReference type="ARBA" id="ARBA00023242"/>
    </source>
</evidence>
<dbReference type="Gene3D" id="1.10.10.580">
    <property type="entry name" value="Structural maintenance of chromosome 1. Chain E"/>
    <property type="match status" value="1"/>
</dbReference>
<reference evidence="9" key="4">
    <citation type="submission" date="2025-05" db="UniProtKB">
        <authorList>
            <consortium name="EnsemblFungi"/>
        </authorList>
    </citation>
    <scope>IDENTIFICATION</scope>
</reference>
<evidence type="ECO:0008006" key="11">
    <source>
        <dbReference type="Google" id="ProtNLM"/>
    </source>
</evidence>
<evidence type="ECO:0000256" key="1">
    <source>
        <dbReference type="ARBA" id="ARBA00004123"/>
    </source>
</evidence>
<comment type="subcellular location">
    <subcellularLocation>
        <location evidence="1">Nucleus</location>
    </subcellularLocation>
</comment>
<feature type="domain" description="Rad21/Rec8-like protein N-terminal" evidence="6">
    <location>
        <begin position="3"/>
        <end position="108"/>
    </location>
</feature>
<feature type="compositionally biased region" description="Acidic residues" evidence="4">
    <location>
        <begin position="443"/>
        <end position="460"/>
    </location>
</feature>
<protein>
    <recommendedName>
        <fullName evidence="11">Rad21/Rec8-like protein N-terminal domain-containing protein</fullName>
    </recommendedName>
</protein>
<comment type="similarity">
    <text evidence="2">Belongs to the rad21 family.</text>
</comment>
<feature type="region of interest" description="Disordered" evidence="4">
    <location>
        <begin position="394"/>
        <end position="466"/>
    </location>
</feature>
<feature type="compositionally biased region" description="Basic residues" evidence="4">
    <location>
        <begin position="299"/>
        <end position="308"/>
    </location>
</feature>
<feature type="domain" description="Rad21/Rec8-like protein C-terminal eukaryotic" evidence="5">
    <location>
        <begin position="517"/>
        <end position="543"/>
    </location>
</feature>
<dbReference type="EMBL" id="HE605206">
    <property type="protein sequence ID" value="CCE42388.1"/>
    <property type="molecule type" value="Genomic_DNA"/>
</dbReference>
<gene>
    <name evidence="7 8" type="ordered locus">CPAR2_200310</name>
</gene>
<evidence type="ECO:0000259" key="6">
    <source>
        <dbReference type="Pfam" id="PF04825"/>
    </source>
</evidence>